<dbReference type="InterPro" id="IPR036078">
    <property type="entry name" value="Spo11/TopoVI_A_sf"/>
</dbReference>
<dbReference type="Proteomes" id="UP000265618">
    <property type="component" value="Unassembled WGS sequence"/>
</dbReference>
<evidence type="ECO:0000256" key="9">
    <source>
        <dbReference type="ARBA" id="ARBA00023235"/>
    </source>
</evidence>
<accession>A0A9K3CTN0</accession>
<feature type="domain" description="Topoisomerase 6 subunit A/Spo11 TOPRIM" evidence="14">
    <location>
        <begin position="303"/>
        <end position="404"/>
    </location>
</feature>
<dbReference type="Gene3D" id="3.40.1360.10">
    <property type="match status" value="1"/>
</dbReference>
<dbReference type="PRINTS" id="PR01550">
    <property type="entry name" value="TOP6AFAMILY"/>
</dbReference>
<dbReference type="GO" id="GO:0000706">
    <property type="term" value="P:meiotic DNA double-strand break processing"/>
    <property type="evidence" value="ECO:0007669"/>
    <property type="project" value="TreeGrafter"/>
</dbReference>
<feature type="signal peptide" evidence="12">
    <location>
        <begin position="1"/>
        <end position="21"/>
    </location>
</feature>
<evidence type="ECO:0000256" key="3">
    <source>
        <dbReference type="ARBA" id="ARBA00006559"/>
    </source>
</evidence>
<dbReference type="GO" id="GO:0007131">
    <property type="term" value="P:reciprocal meiotic recombination"/>
    <property type="evidence" value="ECO:0007669"/>
    <property type="project" value="TreeGrafter"/>
</dbReference>
<dbReference type="EC" id="5.6.2.2" evidence="4"/>
<dbReference type="InterPro" id="IPR013049">
    <property type="entry name" value="Spo11/TopoVI_A_N"/>
</dbReference>
<reference evidence="15 16" key="1">
    <citation type="journal article" date="2018" name="PLoS ONE">
        <title>The draft genome of Kipferlia bialata reveals reductive genome evolution in fornicate parasites.</title>
        <authorList>
            <person name="Tanifuji G."/>
            <person name="Takabayashi S."/>
            <person name="Kume K."/>
            <person name="Takagi M."/>
            <person name="Nakayama T."/>
            <person name="Kamikawa R."/>
            <person name="Inagaki Y."/>
            <person name="Hashimoto T."/>
        </authorList>
    </citation>
    <scope>NUCLEOTIDE SEQUENCE [LARGE SCALE GENOMIC DNA]</scope>
    <source>
        <strain evidence="15">NY0173</strain>
    </source>
</reference>
<dbReference type="CDD" id="cd00223">
    <property type="entry name" value="TOPRIM_TopoIIB_SPO"/>
    <property type="match status" value="1"/>
</dbReference>
<feature type="region of interest" description="Disordered" evidence="11">
    <location>
        <begin position="71"/>
        <end position="125"/>
    </location>
</feature>
<dbReference type="GO" id="GO:0046872">
    <property type="term" value="F:metal ion binding"/>
    <property type="evidence" value="ECO:0007669"/>
    <property type="project" value="UniProtKB-KW"/>
</dbReference>
<dbReference type="PANTHER" id="PTHR10848:SF0">
    <property type="entry name" value="MEIOTIC RECOMBINATION PROTEIN SPO11"/>
    <property type="match status" value="1"/>
</dbReference>
<comment type="cofactor">
    <cofactor evidence="2">
        <name>Mg(2+)</name>
        <dbReference type="ChEBI" id="CHEBI:18420"/>
    </cofactor>
</comment>
<feature type="domain" description="Spo11/DNA topoisomerase VI subunit A N-terminal" evidence="13">
    <location>
        <begin position="210"/>
        <end position="253"/>
    </location>
</feature>
<dbReference type="InterPro" id="IPR034136">
    <property type="entry name" value="TOPRIM_Topo6A/Spo11"/>
</dbReference>
<dbReference type="InterPro" id="IPR036388">
    <property type="entry name" value="WH-like_DNA-bd_sf"/>
</dbReference>
<comment type="catalytic activity">
    <reaction evidence="1">
        <text>ATP-dependent breakage, passage and rejoining of double-stranded DNA.</text>
        <dbReference type="EC" id="5.6.2.2"/>
    </reaction>
</comment>
<keyword evidence="16" id="KW-1185">Reference proteome</keyword>
<evidence type="ECO:0000256" key="7">
    <source>
        <dbReference type="ARBA" id="ARBA00023029"/>
    </source>
</evidence>
<keyword evidence="6" id="KW-0460">Magnesium</keyword>
<dbReference type="GO" id="GO:0042138">
    <property type="term" value="P:meiotic DNA double-strand break formation"/>
    <property type="evidence" value="ECO:0007669"/>
    <property type="project" value="TreeGrafter"/>
</dbReference>
<dbReference type="EMBL" id="BDIP01000920">
    <property type="protein sequence ID" value="GIQ83088.1"/>
    <property type="molecule type" value="Genomic_DNA"/>
</dbReference>
<dbReference type="GO" id="GO:0005524">
    <property type="term" value="F:ATP binding"/>
    <property type="evidence" value="ECO:0007669"/>
    <property type="project" value="InterPro"/>
</dbReference>
<evidence type="ECO:0000256" key="4">
    <source>
        <dbReference type="ARBA" id="ARBA00012895"/>
    </source>
</evidence>
<dbReference type="Gene3D" id="1.10.10.10">
    <property type="entry name" value="Winged helix-like DNA-binding domain superfamily/Winged helix DNA-binding domain"/>
    <property type="match status" value="1"/>
</dbReference>
<feature type="compositionally biased region" description="Acidic residues" evidence="11">
    <location>
        <begin position="88"/>
        <end position="103"/>
    </location>
</feature>
<dbReference type="Pfam" id="PF04406">
    <property type="entry name" value="TP6A_N"/>
    <property type="match status" value="1"/>
</dbReference>
<dbReference type="OrthoDB" id="5377392at2759"/>
<evidence type="ECO:0000259" key="14">
    <source>
        <dbReference type="Pfam" id="PF21180"/>
    </source>
</evidence>
<evidence type="ECO:0000256" key="5">
    <source>
        <dbReference type="ARBA" id="ARBA00022723"/>
    </source>
</evidence>
<protein>
    <recommendedName>
        <fullName evidence="4">DNA topoisomerase (ATP-hydrolyzing)</fullName>
        <ecNumber evidence="4">5.6.2.2</ecNumber>
    </recommendedName>
</protein>
<proteinExistence type="inferred from homology"/>
<organism evidence="15 16">
    <name type="scientific">Kipferlia bialata</name>
    <dbReference type="NCBI Taxonomy" id="797122"/>
    <lineage>
        <taxon>Eukaryota</taxon>
        <taxon>Metamonada</taxon>
        <taxon>Carpediemonas-like organisms</taxon>
        <taxon>Kipferlia</taxon>
    </lineage>
</organism>
<keyword evidence="12" id="KW-0732">Signal</keyword>
<evidence type="ECO:0000256" key="10">
    <source>
        <dbReference type="SAM" id="Coils"/>
    </source>
</evidence>
<dbReference type="GO" id="GO:0000228">
    <property type="term" value="C:nuclear chromosome"/>
    <property type="evidence" value="ECO:0007669"/>
    <property type="project" value="TreeGrafter"/>
</dbReference>
<dbReference type="GO" id="GO:0003918">
    <property type="term" value="F:DNA topoisomerase type II (double strand cut, ATP-hydrolyzing) activity"/>
    <property type="evidence" value="ECO:0007669"/>
    <property type="project" value="UniProtKB-EC"/>
</dbReference>
<keyword evidence="5" id="KW-0479">Metal-binding</keyword>
<feature type="compositionally biased region" description="Basic and acidic residues" evidence="11">
    <location>
        <begin position="105"/>
        <end position="120"/>
    </location>
</feature>
<gene>
    <name evidence="15" type="ORF">KIPB_004343</name>
</gene>
<keyword evidence="7" id="KW-0799">Topoisomerase</keyword>
<dbReference type="PROSITE" id="PS51257">
    <property type="entry name" value="PROKAR_LIPOPROTEIN"/>
    <property type="match status" value="1"/>
</dbReference>
<feature type="coiled-coil region" evidence="10">
    <location>
        <begin position="432"/>
        <end position="459"/>
    </location>
</feature>
<evidence type="ECO:0000256" key="12">
    <source>
        <dbReference type="SAM" id="SignalP"/>
    </source>
</evidence>
<feature type="region of interest" description="Disordered" evidence="11">
    <location>
        <begin position="152"/>
        <end position="213"/>
    </location>
</feature>
<keyword evidence="8" id="KW-0238">DNA-binding</keyword>
<dbReference type="SUPFAM" id="SSF56726">
    <property type="entry name" value="DNA topoisomerase IV, alpha subunit"/>
    <property type="match status" value="1"/>
</dbReference>
<evidence type="ECO:0000256" key="1">
    <source>
        <dbReference type="ARBA" id="ARBA00000185"/>
    </source>
</evidence>
<name>A0A9K3CTN0_9EUKA</name>
<comment type="similarity">
    <text evidence="3">Belongs to the TOP6A family.</text>
</comment>
<dbReference type="AlphaFoldDB" id="A0A9K3CTN0"/>
<keyword evidence="9" id="KW-0413">Isomerase</keyword>
<sequence>MRHWVCIYLVLLGLFAASASTFSCPNADVSFGLEPDTYICPTHATGGYEYQWLQPKSDMVTDLLGPSPKAPSFPAVSYPSDTGTDTGPGEEGEVYGNGEEGEGEALARRERRRLRDRESGARWGTNSNASRLYASLMSVMASVTENLVCNRDRDRCPVPSQSRYMDPSLPFYPPMNESGGRQPGELVPKREGRPHLQSSRPSPNPLSPSSGTVRTQRSFYYQRPDIFQTQSMATTAIDLLEALLRVPRHCLGITCTAKGLIAGNARFHCPTASGYIDLSPGVPLCITADLVSFHRMETRADAVLVVEKDTVFSRLVHRDLCTRLNIILLTGKGFPDTLSKIMVAGLARAGVPVLGLADADPYGVSILLQYMKGAHKVQHTLQVMGIPACAPSLIPIGVFPCQVDDSGAGLPPFTYRAQVSDGAWLRLSDRGRKRARVELRKLERAMDRARGRVEGEELDEAQMMPVPPAVNQILAGALRDMMETSRTCEIEALDTLGLTELADRYLPVLIEHALPLARDRARALAVQHSQDLAHMHQMA</sequence>
<evidence type="ECO:0000256" key="6">
    <source>
        <dbReference type="ARBA" id="ARBA00022842"/>
    </source>
</evidence>
<comment type="caution">
    <text evidence="15">The sequence shown here is derived from an EMBL/GenBank/DDBJ whole genome shotgun (WGS) entry which is preliminary data.</text>
</comment>
<evidence type="ECO:0000259" key="13">
    <source>
        <dbReference type="Pfam" id="PF04406"/>
    </source>
</evidence>
<dbReference type="GO" id="GO:0003677">
    <property type="term" value="F:DNA binding"/>
    <property type="evidence" value="ECO:0007669"/>
    <property type="project" value="UniProtKB-KW"/>
</dbReference>
<feature type="chain" id="PRO_5039933610" description="DNA topoisomerase (ATP-hydrolyzing)" evidence="12">
    <location>
        <begin position="22"/>
        <end position="539"/>
    </location>
</feature>
<dbReference type="PANTHER" id="PTHR10848">
    <property type="entry name" value="MEIOTIC RECOMBINATION PROTEIN SPO11"/>
    <property type="match status" value="1"/>
</dbReference>
<evidence type="ECO:0000256" key="2">
    <source>
        <dbReference type="ARBA" id="ARBA00001946"/>
    </source>
</evidence>
<evidence type="ECO:0000313" key="15">
    <source>
        <dbReference type="EMBL" id="GIQ83088.1"/>
    </source>
</evidence>
<evidence type="ECO:0000256" key="8">
    <source>
        <dbReference type="ARBA" id="ARBA00023125"/>
    </source>
</evidence>
<dbReference type="Pfam" id="PF21180">
    <property type="entry name" value="TOP6A-Spo11_Toprim"/>
    <property type="match status" value="1"/>
</dbReference>
<dbReference type="InterPro" id="IPR002815">
    <property type="entry name" value="Spo11/TopoVI_A"/>
</dbReference>
<evidence type="ECO:0000256" key="11">
    <source>
        <dbReference type="SAM" id="MobiDB-lite"/>
    </source>
</evidence>
<evidence type="ECO:0000313" key="16">
    <source>
        <dbReference type="Proteomes" id="UP000265618"/>
    </source>
</evidence>
<keyword evidence="10" id="KW-0175">Coiled coil</keyword>